<reference evidence="7 8" key="1">
    <citation type="journal article" date="2019" name="Int. J. Syst. Evol. Microbiol.">
        <title>The Global Catalogue of Microorganisms (GCM) 10K type strain sequencing project: providing services to taxonomists for standard genome sequencing and annotation.</title>
        <authorList>
            <consortium name="The Broad Institute Genomics Platform"/>
            <consortium name="The Broad Institute Genome Sequencing Center for Infectious Disease"/>
            <person name="Wu L."/>
            <person name="Ma J."/>
        </authorList>
    </citation>
    <scope>NUCLEOTIDE SEQUENCE [LARGE SCALE GENOMIC DNA]</scope>
    <source>
        <strain evidence="7 8">JCM 10671</strain>
    </source>
</reference>
<dbReference type="PANTHER" id="PTHR11101">
    <property type="entry name" value="PHOSPHATE TRANSPORTER"/>
    <property type="match status" value="1"/>
</dbReference>
<dbReference type="InterPro" id="IPR001204">
    <property type="entry name" value="Phos_transporter"/>
</dbReference>
<keyword evidence="4 6" id="KW-1133">Transmembrane helix</keyword>
<comment type="subcellular location">
    <subcellularLocation>
        <location evidence="1">Membrane</location>
        <topology evidence="1">Multi-pass membrane protein</topology>
    </subcellularLocation>
</comment>
<evidence type="ECO:0000256" key="3">
    <source>
        <dbReference type="ARBA" id="ARBA00022692"/>
    </source>
</evidence>
<accession>A0ABN1GH79</accession>
<evidence type="ECO:0000256" key="1">
    <source>
        <dbReference type="ARBA" id="ARBA00004141"/>
    </source>
</evidence>
<evidence type="ECO:0000256" key="4">
    <source>
        <dbReference type="ARBA" id="ARBA00022989"/>
    </source>
</evidence>
<feature type="transmembrane region" description="Helical" evidence="6">
    <location>
        <begin position="105"/>
        <end position="122"/>
    </location>
</feature>
<evidence type="ECO:0000313" key="8">
    <source>
        <dbReference type="Proteomes" id="UP001500957"/>
    </source>
</evidence>
<dbReference type="RefSeq" id="WP_344602622.1">
    <property type="nucleotide sequence ID" value="NZ_BAAAHE010000008.1"/>
</dbReference>
<organism evidence="7 8">
    <name type="scientific">Sporichthya brevicatena</name>
    <dbReference type="NCBI Taxonomy" id="171442"/>
    <lineage>
        <taxon>Bacteria</taxon>
        <taxon>Bacillati</taxon>
        <taxon>Actinomycetota</taxon>
        <taxon>Actinomycetes</taxon>
        <taxon>Sporichthyales</taxon>
        <taxon>Sporichthyaceae</taxon>
        <taxon>Sporichthya</taxon>
    </lineage>
</organism>
<dbReference type="EMBL" id="BAAAHE010000008">
    <property type="protein sequence ID" value="GAA0611435.1"/>
    <property type="molecule type" value="Genomic_DNA"/>
</dbReference>
<gene>
    <name evidence="7" type="primary">pitH</name>
    <name evidence="7" type="ORF">GCM10009547_11850</name>
</gene>
<feature type="transmembrane region" description="Helical" evidence="6">
    <location>
        <begin position="214"/>
        <end position="234"/>
    </location>
</feature>
<evidence type="ECO:0000256" key="6">
    <source>
        <dbReference type="SAM" id="Phobius"/>
    </source>
</evidence>
<proteinExistence type="predicted"/>
<name>A0ABN1GH79_9ACTN</name>
<sequence>MEDVTTVCVVLFALGFGYTNGFHDSANAIATSISTRALTPRVALLMAATMNFLGAFLGTQVASTVGKGIIATPEGQHGLVVVLGALVGAIAWNLITWYFGLPSSSSHALFGGLIGAALAGGIDVKWGGIRDKILIPMVVSPVFGFFAAFALMTAILWIFRKGKPNPLNRGFRVAQTVSATAMALGHGIQDVQKTMGVIFLALLTTNHVDADGGIPIWVTVSSAAAISLGTYAGGWRIMRTLGRRIIDLDPPRGFASETVAAGVLYTTAYVYAAPISTTHTITSAVMGAGATKRVSAVRWGVAGNIVLAWVFTIPAAGVVAACSYYLLNPVLG</sequence>
<evidence type="ECO:0000313" key="7">
    <source>
        <dbReference type="EMBL" id="GAA0611435.1"/>
    </source>
</evidence>
<feature type="transmembrane region" description="Helical" evidence="6">
    <location>
        <begin position="78"/>
        <end position="99"/>
    </location>
</feature>
<evidence type="ECO:0000256" key="2">
    <source>
        <dbReference type="ARBA" id="ARBA00022448"/>
    </source>
</evidence>
<dbReference type="PANTHER" id="PTHR11101:SF80">
    <property type="entry name" value="PHOSPHATE TRANSPORTER"/>
    <property type="match status" value="1"/>
</dbReference>
<keyword evidence="3 6" id="KW-0812">Transmembrane</keyword>
<evidence type="ECO:0000256" key="5">
    <source>
        <dbReference type="ARBA" id="ARBA00023136"/>
    </source>
</evidence>
<feature type="transmembrane region" description="Helical" evidence="6">
    <location>
        <begin position="134"/>
        <end position="159"/>
    </location>
</feature>
<dbReference type="Proteomes" id="UP001500957">
    <property type="component" value="Unassembled WGS sequence"/>
</dbReference>
<protein>
    <submittedName>
        <fullName evidence="7">Low-affinity phosphate transporter PitH</fullName>
    </submittedName>
</protein>
<comment type="caution">
    <text evidence="7">The sequence shown here is derived from an EMBL/GenBank/DDBJ whole genome shotgun (WGS) entry which is preliminary data.</text>
</comment>
<feature type="transmembrane region" description="Helical" evidence="6">
    <location>
        <begin position="42"/>
        <end position="66"/>
    </location>
</feature>
<keyword evidence="5 6" id="KW-0472">Membrane</keyword>
<keyword evidence="2" id="KW-0813">Transport</keyword>
<feature type="transmembrane region" description="Helical" evidence="6">
    <location>
        <begin position="301"/>
        <end position="327"/>
    </location>
</feature>
<dbReference type="Pfam" id="PF01384">
    <property type="entry name" value="PHO4"/>
    <property type="match status" value="1"/>
</dbReference>
<keyword evidence="8" id="KW-1185">Reference proteome</keyword>